<accession>A0ABV2D5E2</accession>
<comment type="caution">
    <text evidence="2">The sequence shown here is derived from an EMBL/GenBank/DDBJ whole genome shotgun (WGS) entry which is preliminary data.</text>
</comment>
<sequence>MIRSWFGKGRSDPQLPQERGPLRCAISGALEIDTLGLQASLAAGEPAMGPPTGGNFIVSAIGTARLDGNSELTRYYDDDHRMIQVMAGPGGGEDTVQDVSFYAPWDSVVPGGPSEWARWTGPRGLIGAPEYDADGILFSRYWGEGQDHADLVEFVETVDDGDETRQIHQRCMLYSRSVGSGEEMLLLNIERDLAHQAQAQGAAITFMIGYGLGAADIRRV</sequence>
<evidence type="ECO:0000256" key="1">
    <source>
        <dbReference type="SAM" id="MobiDB-lite"/>
    </source>
</evidence>
<dbReference type="Pfam" id="PF10679">
    <property type="entry name" value="DUF2491"/>
    <property type="match status" value="1"/>
</dbReference>
<organism evidence="2 3">
    <name type="scientific">Novosphingobium kalidii</name>
    <dbReference type="NCBI Taxonomy" id="3230299"/>
    <lineage>
        <taxon>Bacteria</taxon>
        <taxon>Pseudomonadati</taxon>
        <taxon>Pseudomonadota</taxon>
        <taxon>Alphaproteobacteria</taxon>
        <taxon>Sphingomonadales</taxon>
        <taxon>Sphingomonadaceae</taxon>
        <taxon>Novosphingobium</taxon>
    </lineage>
</organism>
<evidence type="ECO:0000313" key="2">
    <source>
        <dbReference type="EMBL" id="MET1756829.1"/>
    </source>
</evidence>
<gene>
    <name evidence="2" type="ORF">ABVV53_15390</name>
</gene>
<dbReference type="InterPro" id="IPR019621">
    <property type="entry name" value="DUF2491"/>
</dbReference>
<reference evidence="2 3" key="1">
    <citation type="submission" date="2024-07" db="EMBL/GenBank/DDBJ databases">
        <title>Novosphingobium kalidii RD2P27.</title>
        <authorList>
            <person name="Sun J.-Q."/>
        </authorList>
    </citation>
    <scope>NUCLEOTIDE SEQUENCE [LARGE SCALE GENOMIC DNA]</scope>
    <source>
        <strain evidence="2 3">RD2P27</strain>
    </source>
</reference>
<proteinExistence type="predicted"/>
<keyword evidence="3" id="KW-1185">Reference proteome</keyword>
<name>A0ABV2D5E2_9SPHN</name>
<dbReference type="RefSeq" id="WP_353985324.1">
    <property type="nucleotide sequence ID" value="NZ_JBEWLY010000024.1"/>
</dbReference>
<feature type="region of interest" description="Disordered" evidence="1">
    <location>
        <begin position="1"/>
        <end position="20"/>
    </location>
</feature>
<dbReference type="EMBL" id="JBEWLY010000024">
    <property type="protein sequence ID" value="MET1756829.1"/>
    <property type="molecule type" value="Genomic_DNA"/>
</dbReference>
<dbReference type="Proteomes" id="UP001548713">
    <property type="component" value="Unassembled WGS sequence"/>
</dbReference>
<evidence type="ECO:0000313" key="3">
    <source>
        <dbReference type="Proteomes" id="UP001548713"/>
    </source>
</evidence>
<protein>
    <submittedName>
        <fullName evidence="2">DUF2491 family protein</fullName>
    </submittedName>
</protein>